<sequence>MIVLGEIIGPGRLDGRGDRRRPAGPGKRLAVGFAGGFRHGALRFAVHEDRRTVLGADVVALAHALRRIVAFEEQADEIGVGDGVRVEHHLHRLGMAGAARADLLVGRVLGEAADIADRRQVDAGQAPEQPLGTPEAAEGEGGDGVSLRHRALQRSAGDEMGFGGGNRPGAARQRRLGRRQDRWLPERLEKGHGSSLSPRRGSPRNRLPKMGPPPLLCKPGSLALGGSFAYNDRQEEIFTHGVP</sequence>
<feature type="region of interest" description="Disordered" evidence="1">
    <location>
        <begin position="119"/>
        <end position="216"/>
    </location>
</feature>
<gene>
    <name evidence="2" type="ORF">KL86PLE_60143</name>
</gene>
<feature type="compositionally biased region" description="Basic and acidic residues" evidence="1">
    <location>
        <begin position="178"/>
        <end position="192"/>
    </location>
</feature>
<proteinExistence type="predicted"/>
<name>A0A212LK13_9HYPH</name>
<evidence type="ECO:0000313" key="2">
    <source>
        <dbReference type="EMBL" id="SCM77827.1"/>
    </source>
</evidence>
<accession>A0A212LK13</accession>
<reference evidence="2" key="1">
    <citation type="submission" date="2016-08" db="EMBL/GenBank/DDBJ databases">
        <authorList>
            <person name="Seilhamer J.J."/>
        </authorList>
    </citation>
    <scope>NUCLEOTIDE SEQUENCE</scope>
    <source>
        <strain evidence="2">86</strain>
    </source>
</reference>
<evidence type="ECO:0000256" key="1">
    <source>
        <dbReference type="SAM" id="MobiDB-lite"/>
    </source>
</evidence>
<protein>
    <submittedName>
        <fullName evidence="2">Uncharacterized protein</fullName>
    </submittedName>
</protein>
<organism evidence="2">
    <name type="scientific">uncultured Pleomorphomonas sp</name>
    <dbReference type="NCBI Taxonomy" id="442121"/>
    <lineage>
        <taxon>Bacteria</taxon>
        <taxon>Pseudomonadati</taxon>
        <taxon>Pseudomonadota</taxon>
        <taxon>Alphaproteobacteria</taxon>
        <taxon>Hyphomicrobiales</taxon>
        <taxon>Pleomorphomonadaceae</taxon>
        <taxon>Pleomorphomonas</taxon>
        <taxon>environmental samples</taxon>
    </lineage>
</organism>
<dbReference type="AlphaFoldDB" id="A0A212LK13"/>
<dbReference type="EMBL" id="FMJD01000010">
    <property type="protein sequence ID" value="SCM77827.1"/>
    <property type="molecule type" value="Genomic_DNA"/>
</dbReference>